<dbReference type="Gene3D" id="3.30.70.100">
    <property type="match status" value="1"/>
</dbReference>
<keyword evidence="1" id="KW-0479">Metal-binding</keyword>
<sequence length="113" mass="11608">MTTLTTIDVTGMTCGHCVSAVTTELEKVADVERVSVELHDGGTSHVTVFSDHELPGDALRAAVDEAGYDVVGISSHGAAEEFSKLAEVRAEEYGTGGATGAPDDEGEGATPRS</sequence>
<proteinExistence type="predicted"/>
<evidence type="ECO:0000256" key="2">
    <source>
        <dbReference type="SAM" id="MobiDB-lite"/>
    </source>
</evidence>
<dbReference type="Proteomes" id="UP000245166">
    <property type="component" value="Unassembled WGS sequence"/>
</dbReference>
<dbReference type="InterPro" id="IPR036163">
    <property type="entry name" value="HMA_dom_sf"/>
</dbReference>
<evidence type="ECO:0000256" key="1">
    <source>
        <dbReference type="ARBA" id="ARBA00022723"/>
    </source>
</evidence>
<protein>
    <submittedName>
        <fullName evidence="4">Copper chaperone</fullName>
    </submittedName>
</protein>
<comment type="caution">
    <text evidence="4">The sequence shown here is derived from an EMBL/GenBank/DDBJ whole genome shotgun (WGS) entry which is preliminary data.</text>
</comment>
<dbReference type="GO" id="GO:0046872">
    <property type="term" value="F:metal ion binding"/>
    <property type="evidence" value="ECO:0007669"/>
    <property type="project" value="UniProtKB-KW"/>
</dbReference>
<dbReference type="PROSITE" id="PS01047">
    <property type="entry name" value="HMA_1"/>
    <property type="match status" value="1"/>
</dbReference>
<dbReference type="OrthoDB" id="9813965at2"/>
<dbReference type="CDD" id="cd00371">
    <property type="entry name" value="HMA"/>
    <property type="match status" value="1"/>
</dbReference>
<dbReference type="AlphaFoldDB" id="A0A2U1ZVH8"/>
<gene>
    <name evidence="4" type="ORF">C8046_10215</name>
</gene>
<feature type="region of interest" description="Disordered" evidence="2">
    <location>
        <begin position="90"/>
        <end position="113"/>
    </location>
</feature>
<evidence type="ECO:0000313" key="5">
    <source>
        <dbReference type="Proteomes" id="UP000245166"/>
    </source>
</evidence>
<evidence type="ECO:0000259" key="3">
    <source>
        <dbReference type="PROSITE" id="PS50846"/>
    </source>
</evidence>
<dbReference type="Pfam" id="PF00403">
    <property type="entry name" value="HMA"/>
    <property type="match status" value="1"/>
</dbReference>
<dbReference type="RefSeq" id="WP_109229353.1">
    <property type="nucleotide sequence ID" value="NZ_PYHR01000002.1"/>
</dbReference>
<dbReference type="InterPro" id="IPR017969">
    <property type="entry name" value="Heavy-metal-associated_CS"/>
</dbReference>
<accession>A0A2U1ZVH8</accession>
<dbReference type="PROSITE" id="PS50846">
    <property type="entry name" value="HMA_2"/>
    <property type="match status" value="1"/>
</dbReference>
<evidence type="ECO:0000313" key="4">
    <source>
        <dbReference type="EMBL" id="PWD50971.1"/>
    </source>
</evidence>
<name>A0A2U1ZVH8_9MICO</name>
<feature type="domain" description="HMA" evidence="3">
    <location>
        <begin position="3"/>
        <end position="71"/>
    </location>
</feature>
<dbReference type="InterPro" id="IPR006121">
    <property type="entry name" value="HMA_dom"/>
</dbReference>
<reference evidence="4 5" key="1">
    <citation type="submission" date="2018-03" db="EMBL/GenBank/DDBJ databases">
        <title>Genome assembly of novel Miniimonas species PCH200.</title>
        <authorList>
            <person name="Thakur V."/>
            <person name="Kumar V."/>
            <person name="Singh D."/>
        </authorList>
    </citation>
    <scope>NUCLEOTIDE SEQUENCE [LARGE SCALE GENOMIC DNA]</scope>
    <source>
        <strain evidence="4 5">PCH200</strain>
    </source>
</reference>
<keyword evidence="5" id="KW-1185">Reference proteome</keyword>
<organism evidence="4 5">
    <name type="scientific">Serinibacter arcticus</name>
    <dbReference type="NCBI Taxonomy" id="1655435"/>
    <lineage>
        <taxon>Bacteria</taxon>
        <taxon>Bacillati</taxon>
        <taxon>Actinomycetota</taxon>
        <taxon>Actinomycetes</taxon>
        <taxon>Micrococcales</taxon>
        <taxon>Beutenbergiaceae</taxon>
        <taxon>Serinibacter</taxon>
    </lineage>
</organism>
<dbReference type="SUPFAM" id="SSF55008">
    <property type="entry name" value="HMA, heavy metal-associated domain"/>
    <property type="match status" value="1"/>
</dbReference>
<dbReference type="EMBL" id="PYHR01000002">
    <property type="protein sequence ID" value="PWD50971.1"/>
    <property type="molecule type" value="Genomic_DNA"/>
</dbReference>